<comment type="caution">
    <text evidence="1">The sequence shown here is derived from an EMBL/GenBank/DDBJ whole genome shotgun (WGS) entry which is preliminary data.</text>
</comment>
<dbReference type="RefSeq" id="WP_113888712.1">
    <property type="nucleotide sequence ID" value="NZ_QNRK01000007.1"/>
</dbReference>
<sequence length="528" mass="57678">MSDAVERPLTPSVFARLRAATRYAITGVAPDSWFGPQQPLAPQAPPDVKGRQFDYPFGANLDYVPRPEGGVSFAELRALADALPLLRAVIETRKDQVAAQNFSVRARRFANLPDESARIDRALAFLARPDRRRSFADWLRMLLEDLLVIDAATIYPRFDRGGALYSLDVIDGATIKPLIGDDGRAPEPPDPAYQQVLHGVPAADFSADELLYLPRNARTHRLYGMSPVEQVALTVNIALRREAATLDYYRTGSSPDAFATLPKEWTADQIRSFQDYFDALMSGNSARRRMLKFVPAEFKLIETRQPPLKDQYDEWLARVICYAFSVPATPFVAQVNRATSETMRMQATQEGLLPLKTWIKNALDSVIQGFLGEPGLEFVWVGDDAIDPLQQAQTLQILVSAGIKTREEARAELGLGGDTAGAGLGKYNQNHDERGRFSTAVDAVNPGAAEPDGKPKPKGVQIASNNTVMSDVIMGGGAAGIPSIDQRNGAGRPSRSAPRHVKVLRRPEGRGGALGWACVEGSCRKIAG</sequence>
<gene>
    <name evidence="1" type="ORF">DFR50_107174</name>
</gene>
<dbReference type="AlphaFoldDB" id="A0A366FMJ4"/>
<proteinExistence type="predicted"/>
<dbReference type="Pfam" id="PF04860">
    <property type="entry name" value="Phage_portal"/>
    <property type="match status" value="1"/>
</dbReference>
<evidence type="ECO:0000313" key="1">
    <source>
        <dbReference type="EMBL" id="RBP15904.1"/>
    </source>
</evidence>
<accession>A0A366FMJ4</accession>
<reference evidence="1 2" key="1">
    <citation type="submission" date="2018-06" db="EMBL/GenBank/DDBJ databases">
        <title>Genomic Encyclopedia of Type Strains, Phase IV (KMG-IV): sequencing the most valuable type-strain genomes for metagenomic binning, comparative biology and taxonomic classification.</title>
        <authorList>
            <person name="Goeker M."/>
        </authorList>
    </citation>
    <scope>NUCLEOTIDE SEQUENCE [LARGE SCALE GENOMIC DNA]</scope>
    <source>
        <strain evidence="1 2">DSM 24875</strain>
    </source>
</reference>
<name>A0A366FMJ4_9HYPH</name>
<protein>
    <submittedName>
        <fullName evidence="1">Phage portal protein BeeE</fullName>
    </submittedName>
</protein>
<dbReference type="InterPro" id="IPR006944">
    <property type="entry name" value="Phage/GTA_portal"/>
</dbReference>
<evidence type="ECO:0000313" key="2">
    <source>
        <dbReference type="Proteomes" id="UP000253529"/>
    </source>
</evidence>
<dbReference type="OrthoDB" id="7524317at2"/>
<dbReference type="EMBL" id="QNRK01000007">
    <property type="protein sequence ID" value="RBP15904.1"/>
    <property type="molecule type" value="Genomic_DNA"/>
</dbReference>
<dbReference type="Proteomes" id="UP000253529">
    <property type="component" value="Unassembled WGS sequence"/>
</dbReference>
<keyword evidence="2" id="KW-1185">Reference proteome</keyword>
<organism evidence="1 2">
    <name type="scientific">Roseiarcus fermentans</name>
    <dbReference type="NCBI Taxonomy" id="1473586"/>
    <lineage>
        <taxon>Bacteria</taxon>
        <taxon>Pseudomonadati</taxon>
        <taxon>Pseudomonadota</taxon>
        <taxon>Alphaproteobacteria</taxon>
        <taxon>Hyphomicrobiales</taxon>
        <taxon>Roseiarcaceae</taxon>
        <taxon>Roseiarcus</taxon>
    </lineage>
</organism>